<name>A0A8S0WZ39_CYCAE</name>
<dbReference type="AlphaFoldDB" id="A0A8S0WZ39"/>
<accession>A0A8S0WZ39</accession>
<evidence type="ECO:0000256" key="1">
    <source>
        <dbReference type="SAM" id="MobiDB-lite"/>
    </source>
</evidence>
<gene>
    <name evidence="2" type="ORF">AAE3_LOCUS4771</name>
</gene>
<sequence length="439" mass="46660">MSSPSPSPRSRLSSRMGGTARRTSTLLSIARLSPSKSRANGHDEGSENEAASRRRTVPRPTLPSLSDLTVPPPASVHEVHLPSPIAESPAREVLATQKDVVRPAPLSPTWATVETAPGPAPVRAETAEDSPVVYTPSPVGSLTAGSSRRRVENAPEGRSEVGPTAGGNLVPSPAPKASQFSVQDVPNAPLLVPSTSSPKPPPKPSGVGASKEGNSPLPQLPERSPSRPAQRDVQRVPEGPSGAPSTLIHEEQLEPPTTLEKDRSPPLERSPTAGSGRHTVQYDPEDPASWRLQLVPSSDQAPIPYDVNMPREENTPAPNPLERSPTPIGTSVREVTGPSDVYSASSPRQSPVPYAVSLSNSEEGNREATRLPRGPAKLAYARARLQHHYTDLSRIGPSESARREKTKSSYKQARVENGRALHTEDQKDGNARASPPAAR</sequence>
<feature type="compositionally biased region" description="Basic and acidic residues" evidence="1">
    <location>
        <begin position="149"/>
        <end position="159"/>
    </location>
</feature>
<feature type="compositionally biased region" description="Low complexity" evidence="1">
    <location>
        <begin position="1"/>
        <end position="15"/>
    </location>
</feature>
<feature type="region of interest" description="Disordered" evidence="1">
    <location>
        <begin position="1"/>
        <end position="374"/>
    </location>
</feature>
<organism evidence="2 3">
    <name type="scientific">Cyclocybe aegerita</name>
    <name type="common">Black poplar mushroom</name>
    <name type="synonym">Agrocybe aegerita</name>
    <dbReference type="NCBI Taxonomy" id="1973307"/>
    <lineage>
        <taxon>Eukaryota</taxon>
        <taxon>Fungi</taxon>
        <taxon>Dikarya</taxon>
        <taxon>Basidiomycota</taxon>
        <taxon>Agaricomycotina</taxon>
        <taxon>Agaricomycetes</taxon>
        <taxon>Agaricomycetidae</taxon>
        <taxon>Agaricales</taxon>
        <taxon>Agaricineae</taxon>
        <taxon>Bolbitiaceae</taxon>
        <taxon>Cyclocybe</taxon>
    </lineage>
</organism>
<dbReference type="Proteomes" id="UP000467700">
    <property type="component" value="Unassembled WGS sequence"/>
</dbReference>
<evidence type="ECO:0000313" key="2">
    <source>
        <dbReference type="EMBL" id="CAA7262448.1"/>
    </source>
</evidence>
<evidence type="ECO:0000313" key="3">
    <source>
        <dbReference type="Proteomes" id="UP000467700"/>
    </source>
</evidence>
<feature type="compositionally biased region" description="Basic and acidic residues" evidence="1">
    <location>
        <begin position="400"/>
        <end position="430"/>
    </location>
</feature>
<feature type="region of interest" description="Disordered" evidence="1">
    <location>
        <begin position="387"/>
        <end position="439"/>
    </location>
</feature>
<reference evidence="2 3" key="1">
    <citation type="submission" date="2020-01" db="EMBL/GenBank/DDBJ databases">
        <authorList>
            <person name="Gupta K D."/>
        </authorList>
    </citation>
    <scope>NUCLEOTIDE SEQUENCE [LARGE SCALE GENOMIC DNA]</scope>
</reference>
<proteinExistence type="predicted"/>
<protein>
    <submittedName>
        <fullName evidence="2">Uncharacterized protein</fullName>
    </submittedName>
</protein>
<dbReference type="EMBL" id="CACVBS010000036">
    <property type="protein sequence ID" value="CAA7262448.1"/>
    <property type="molecule type" value="Genomic_DNA"/>
</dbReference>
<keyword evidence="3" id="KW-1185">Reference proteome</keyword>
<comment type="caution">
    <text evidence="2">The sequence shown here is derived from an EMBL/GenBank/DDBJ whole genome shotgun (WGS) entry which is preliminary data.</text>
</comment>